<feature type="domain" description="Ig-like" evidence="4">
    <location>
        <begin position="9"/>
        <end position="124"/>
    </location>
</feature>
<dbReference type="InterPro" id="IPR036179">
    <property type="entry name" value="Ig-like_dom_sf"/>
</dbReference>
<dbReference type="EMBL" id="JBJQND010000006">
    <property type="protein sequence ID" value="KAL3872632.1"/>
    <property type="molecule type" value="Genomic_DNA"/>
</dbReference>
<accession>A0ABD3WIS7</accession>
<dbReference type="InterPro" id="IPR013783">
    <property type="entry name" value="Ig-like_fold"/>
</dbReference>
<dbReference type="Pfam" id="PF05729">
    <property type="entry name" value="NACHT"/>
    <property type="match status" value="1"/>
</dbReference>
<evidence type="ECO:0000259" key="4">
    <source>
        <dbReference type="PROSITE" id="PS50835"/>
    </source>
</evidence>
<dbReference type="Gene3D" id="3.40.50.300">
    <property type="entry name" value="P-loop containing nucleotide triphosphate hydrolases"/>
    <property type="match status" value="1"/>
</dbReference>
<keyword evidence="3" id="KW-0812">Transmembrane</keyword>
<evidence type="ECO:0000313" key="5">
    <source>
        <dbReference type="EMBL" id="KAL3872632.1"/>
    </source>
</evidence>
<comment type="caution">
    <text evidence="5">The sequence shown here is derived from an EMBL/GenBank/DDBJ whole genome shotgun (WGS) entry which is preliminary data.</text>
</comment>
<dbReference type="PANTHER" id="PTHR46312:SF2">
    <property type="entry name" value="NUCLEOTIDE-BINDING OLIGOMERIZATION DOMAIN-CONTAINING PROTEIN 2-LIKE"/>
    <property type="match status" value="1"/>
</dbReference>
<organism evidence="5 6">
    <name type="scientific">Sinanodonta woodiana</name>
    <name type="common">Chinese pond mussel</name>
    <name type="synonym">Anodonta woodiana</name>
    <dbReference type="NCBI Taxonomy" id="1069815"/>
    <lineage>
        <taxon>Eukaryota</taxon>
        <taxon>Metazoa</taxon>
        <taxon>Spiralia</taxon>
        <taxon>Lophotrochozoa</taxon>
        <taxon>Mollusca</taxon>
        <taxon>Bivalvia</taxon>
        <taxon>Autobranchia</taxon>
        <taxon>Heteroconchia</taxon>
        <taxon>Palaeoheterodonta</taxon>
        <taxon>Unionida</taxon>
        <taxon>Unionoidea</taxon>
        <taxon>Unionidae</taxon>
        <taxon>Unioninae</taxon>
        <taxon>Sinanodonta</taxon>
    </lineage>
</organism>
<dbReference type="InterPro" id="IPR007111">
    <property type="entry name" value="NACHT_NTPase"/>
</dbReference>
<keyword evidence="1" id="KW-0547">Nucleotide-binding</keyword>
<protein>
    <recommendedName>
        <fullName evidence="4">Ig-like domain-containing protein</fullName>
    </recommendedName>
</protein>
<keyword evidence="6" id="KW-1185">Reference proteome</keyword>
<dbReference type="SUPFAM" id="SSF48726">
    <property type="entry name" value="Immunoglobulin"/>
    <property type="match status" value="1"/>
</dbReference>
<dbReference type="Proteomes" id="UP001634394">
    <property type="component" value="Unassembled WGS sequence"/>
</dbReference>
<dbReference type="InterPro" id="IPR027417">
    <property type="entry name" value="P-loop_NTPase"/>
</dbReference>
<evidence type="ECO:0000256" key="1">
    <source>
        <dbReference type="ARBA" id="ARBA00022741"/>
    </source>
</evidence>
<gene>
    <name evidence="5" type="ORF">ACJMK2_035847</name>
</gene>
<dbReference type="InterPro" id="IPR032675">
    <property type="entry name" value="LRR_dom_sf"/>
</dbReference>
<reference evidence="5 6" key="1">
    <citation type="submission" date="2024-11" db="EMBL/GenBank/DDBJ databases">
        <title>Chromosome-level genome assembly of the freshwater bivalve Anodonta woodiana.</title>
        <authorList>
            <person name="Chen X."/>
        </authorList>
    </citation>
    <scope>NUCLEOTIDE SEQUENCE [LARGE SCALE GENOMIC DNA]</scope>
    <source>
        <strain evidence="5">MN2024</strain>
        <tissue evidence="5">Gills</tissue>
    </source>
</reference>
<feature type="transmembrane region" description="Helical" evidence="3">
    <location>
        <begin position="234"/>
        <end position="259"/>
    </location>
</feature>
<dbReference type="Gene3D" id="2.60.40.10">
    <property type="entry name" value="Immunoglobulins"/>
    <property type="match status" value="1"/>
</dbReference>
<dbReference type="PANTHER" id="PTHR46312">
    <property type="entry name" value="NACHT DOMAIN-CONTAINING PROTEIN"/>
    <property type="match status" value="1"/>
</dbReference>
<proteinExistence type="predicted"/>
<name>A0ABD3WIS7_SINWO</name>
<evidence type="ECO:0000313" key="6">
    <source>
        <dbReference type="Proteomes" id="UP001634394"/>
    </source>
</evidence>
<keyword evidence="2" id="KW-0067">ATP-binding</keyword>
<dbReference type="InterPro" id="IPR007110">
    <property type="entry name" value="Ig-like_dom"/>
</dbReference>
<sequence>MRFGGELLPRKNTFSCIAVYLFLSILPRSKGNSLETVCEFQDANLLFPNTPAGSAGDIRAKTWNKENGNRVASWMENTNFEPNSQYRDRLMAIGENSIKIRNATRSDSGTYMLVVTNRSSQKFTEFTLDLEVLVPPTNRCIPIITHERNALRPKLPPDICGIPMVTSKWKHYSDDISVLNFESGLEPGTYTACANGKSLRCFKEDVDKLCLNYTNTVSQVPEIQRLPQNQSSSVPVVIIAAIIFHAVLIMTVTIVLVCLKKEYIRSKLCKSMREETMENDPHEEMALMQVKTSVKGVQAFKRHLITQYRTMTALPLSPCYEENFVDVSKVYCDLDIISLGENVEGMEYIRPAVASYKEILGGDDNTDNVCPIPVYQYTTQKVASYKEILGGDHKNVGTADNDCPIPAMILGDCGSGKSSWCKNLVNKWCHYHDNNEMNLKDNDLGVPELAKFDILLYVTSQNKGEGVSFQEHVKNTLFVNTSDCFEDIISNRQPMASILLLIDGFDKGTWDFEQSLNLVFKGNKQCSIVITSRSSDLDYLHFKPLRIFQIQGMSPSTSKEYAKKVLDIISERRAEKLNVDLFWKFAEHVQVLSMCHVPLLCLSLIMFWIESKALSVDLTDVLLTLIEYYLRRAMTREKYKMNISKVLEHFDISKFFVKTKHKPYLRDHGYLLKVISKVAEKLWYSQMLVKTDKHSAEHEPNTKDNDINIELCVETGILKKSFREQSVDITFSHPLLYDLFVASSIALERRDSCTKYLTSTKAVVKNSYVIHMLCQLAPNTGQEVIKGISELKLCDENNEKSTDTKRMLTDQQIVCKIKCKDPTLQGGAPVKWLQELMYTEELSSAILSILTEGLKFTKELTVFILQYFENKNECIFRLPILPKLQGLQIEIENCTLLLHEEQEWSKENFSELHKFVLKSVMIDVKTTGYIVEALSSIQNLTTLELCPKADVDEKILALDDQKAFFSWGCLAKGIKYMTKLSTVRLHNLIIGKHLSTLIDSLCRCPMLEILDLLNLKESDTEEIQIGNSSNRRFCECTHHKVQQLEQLKSYKKSCNISKTVLLTKNTMSKESWKTLSNQLQTVSPSILHIDQVHQSGLVIWMLFQSIGTCVNLTVLSICCISAGNDLLELSSLEALHKLRKLTLCKISLPDSFWQVLYEGIGKLTKLEEISLSHLEMKTRFIKVQQLSKLILLEMREIELEANLWSTFANEIISLPKLKKMQLISCKMSRNAFSHFYKTIKHSSFIISHKQAKHTGKGEKLSLDMDVMSDKVNTAEKPFPKQ</sequence>
<dbReference type="GO" id="GO:0005524">
    <property type="term" value="F:ATP binding"/>
    <property type="evidence" value="ECO:0007669"/>
    <property type="project" value="UniProtKB-KW"/>
</dbReference>
<evidence type="ECO:0000256" key="2">
    <source>
        <dbReference type="ARBA" id="ARBA00022840"/>
    </source>
</evidence>
<evidence type="ECO:0000256" key="3">
    <source>
        <dbReference type="SAM" id="Phobius"/>
    </source>
</evidence>
<keyword evidence="3" id="KW-0472">Membrane</keyword>
<dbReference type="SUPFAM" id="SSF52047">
    <property type="entry name" value="RNI-like"/>
    <property type="match status" value="1"/>
</dbReference>
<dbReference type="PROSITE" id="PS50835">
    <property type="entry name" value="IG_LIKE"/>
    <property type="match status" value="1"/>
</dbReference>
<keyword evidence="3" id="KW-1133">Transmembrane helix</keyword>
<dbReference type="Gene3D" id="3.80.10.10">
    <property type="entry name" value="Ribonuclease Inhibitor"/>
    <property type="match status" value="1"/>
</dbReference>
<dbReference type="SUPFAM" id="SSF52540">
    <property type="entry name" value="P-loop containing nucleoside triphosphate hydrolases"/>
    <property type="match status" value="1"/>
</dbReference>